<dbReference type="AlphaFoldDB" id="A0A8H3G5G8"/>
<comment type="caution">
    <text evidence="1">The sequence shown here is derived from an EMBL/GenBank/DDBJ whole genome shotgun (WGS) entry which is preliminary data.</text>
</comment>
<dbReference type="InterPro" id="IPR015797">
    <property type="entry name" value="NUDIX_hydrolase-like_dom_sf"/>
</dbReference>
<evidence type="ECO:0008006" key="3">
    <source>
        <dbReference type="Google" id="ProtNLM"/>
    </source>
</evidence>
<name>A0A8H3G5G8_9LECA</name>
<keyword evidence="2" id="KW-1185">Reference proteome</keyword>
<dbReference type="Gene3D" id="3.90.79.10">
    <property type="entry name" value="Nucleoside Triphosphate Pyrophosphohydrolase"/>
    <property type="match status" value="1"/>
</dbReference>
<proteinExistence type="predicted"/>
<gene>
    <name evidence="1" type="ORF">IMSHALPRED_010953</name>
</gene>
<accession>A0A8H3G5G8</accession>
<reference evidence="1" key="1">
    <citation type="submission" date="2021-03" db="EMBL/GenBank/DDBJ databases">
        <authorList>
            <person name="Tagirdzhanova G."/>
        </authorList>
    </citation>
    <scope>NUCLEOTIDE SEQUENCE</scope>
</reference>
<dbReference type="OrthoDB" id="276276at2759"/>
<dbReference type="EMBL" id="CAJPDT010000095">
    <property type="protein sequence ID" value="CAF9936919.1"/>
    <property type="molecule type" value="Genomic_DNA"/>
</dbReference>
<evidence type="ECO:0000313" key="1">
    <source>
        <dbReference type="EMBL" id="CAF9936919.1"/>
    </source>
</evidence>
<dbReference type="CDD" id="cd02883">
    <property type="entry name" value="NUDIX_Hydrolase"/>
    <property type="match status" value="1"/>
</dbReference>
<sequence length="229" mass="25714">MPSPKPITVNISSDKSISIDVPTALRHHQIKLKTFLSRYKQYTNLVFAIFIFHPPEPNLIPPPPLFDFITKKGIASNSVSHTPIEPARLLLLQRNHADTSFPDLWEVPRGSSELTDPTILHSAAQDTFGDGEELETSEATDFMLNFEIEVEELLNVGKIVECAGLGDVHIKLDPNEHQEFVWATEQDINDEIYPLVIPQQKAVILQAFQLRKEDEERARALAVSKSKGA</sequence>
<dbReference type="SUPFAM" id="SSF55811">
    <property type="entry name" value="Nudix"/>
    <property type="match status" value="1"/>
</dbReference>
<dbReference type="Proteomes" id="UP000664534">
    <property type="component" value="Unassembled WGS sequence"/>
</dbReference>
<protein>
    <recommendedName>
        <fullName evidence="3">Nudix hydrolase domain-containing protein</fullName>
    </recommendedName>
</protein>
<evidence type="ECO:0000313" key="2">
    <source>
        <dbReference type="Proteomes" id="UP000664534"/>
    </source>
</evidence>
<organism evidence="1 2">
    <name type="scientific">Imshaugia aleurites</name>
    <dbReference type="NCBI Taxonomy" id="172621"/>
    <lineage>
        <taxon>Eukaryota</taxon>
        <taxon>Fungi</taxon>
        <taxon>Dikarya</taxon>
        <taxon>Ascomycota</taxon>
        <taxon>Pezizomycotina</taxon>
        <taxon>Lecanoromycetes</taxon>
        <taxon>OSLEUM clade</taxon>
        <taxon>Lecanoromycetidae</taxon>
        <taxon>Lecanorales</taxon>
        <taxon>Lecanorineae</taxon>
        <taxon>Parmeliaceae</taxon>
        <taxon>Imshaugia</taxon>
    </lineage>
</organism>